<protein>
    <submittedName>
        <fullName evidence="2">Related to alcohol dehydrogenase</fullName>
    </submittedName>
</protein>
<dbReference type="InterPro" id="IPR020843">
    <property type="entry name" value="ER"/>
</dbReference>
<dbReference type="SUPFAM" id="SSF51735">
    <property type="entry name" value="NAD(P)-binding Rossmann-fold domains"/>
    <property type="match status" value="1"/>
</dbReference>
<dbReference type="Pfam" id="PF00107">
    <property type="entry name" value="ADH_zinc_N"/>
    <property type="match status" value="1"/>
</dbReference>
<proteinExistence type="predicted"/>
<dbReference type="Gene3D" id="3.90.180.10">
    <property type="entry name" value="Medium-chain alcohol dehydrogenases, catalytic domain"/>
    <property type="match status" value="1"/>
</dbReference>
<accession>A0A5C3F5M4</accession>
<dbReference type="SMART" id="SM00829">
    <property type="entry name" value="PKS_ER"/>
    <property type="match status" value="1"/>
</dbReference>
<dbReference type="AlphaFoldDB" id="A0A5C3F5M4"/>
<reference evidence="2 3" key="1">
    <citation type="submission" date="2018-03" db="EMBL/GenBank/DDBJ databases">
        <authorList>
            <person name="Guldener U."/>
        </authorList>
    </citation>
    <scope>NUCLEOTIDE SEQUENCE [LARGE SCALE GENOMIC DNA]</scope>
    <source>
        <strain evidence="2 3">DAOM196992</strain>
    </source>
</reference>
<dbReference type="PANTHER" id="PTHR45033:SF2">
    <property type="entry name" value="ZINC-TYPE ALCOHOL DEHYDROGENASE-LIKE PROTEIN C1773.06C"/>
    <property type="match status" value="1"/>
</dbReference>
<dbReference type="EMBL" id="OOIP01000011">
    <property type="protein sequence ID" value="SPO38719.1"/>
    <property type="molecule type" value="Genomic_DNA"/>
</dbReference>
<dbReference type="Gene3D" id="3.40.50.720">
    <property type="entry name" value="NAD(P)-binding Rossmann-like Domain"/>
    <property type="match status" value="1"/>
</dbReference>
<dbReference type="CDD" id="cd08276">
    <property type="entry name" value="MDR7"/>
    <property type="match status" value="1"/>
</dbReference>
<dbReference type="Pfam" id="PF08240">
    <property type="entry name" value="ADH_N"/>
    <property type="match status" value="1"/>
</dbReference>
<dbReference type="InterPro" id="IPR036291">
    <property type="entry name" value="NAD(P)-bd_dom_sf"/>
</dbReference>
<dbReference type="GO" id="GO:0016491">
    <property type="term" value="F:oxidoreductase activity"/>
    <property type="evidence" value="ECO:0007669"/>
    <property type="project" value="InterPro"/>
</dbReference>
<dbReference type="InterPro" id="IPR013154">
    <property type="entry name" value="ADH-like_N"/>
</dbReference>
<dbReference type="InterPro" id="IPR052711">
    <property type="entry name" value="Zinc_ADH-like"/>
</dbReference>
<dbReference type="SUPFAM" id="SSF50129">
    <property type="entry name" value="GroES-like"/>
    <property type="match status" value="1"/>
</dbReference>
<organism evidence="2 3">
    <name type="scientific">Pseudozyma flocculosa</name>
    <dbReference type="NCBI Taxonomy" id="84751"/>
    <lineage>
        <taxon>Eukaryota</taxon>
        <taxon>Fungi</taxon>
        <taxon>Dikarya</taxon>
        <taxon>Basidiomycota</taxon>
        <taxon>Ustilaginomycotina</taxon>
        <taxon>Ustilaginomycetes</taxon>
        <taxon>Ustilaginales</taxon>
        <taxon>Ustilaginaceae</taxon>
        <taxon>Pseudozyma</taxon>
    </lineage>
</organism>
<dbReference type="Proteomes" id="UP000323386">
    <property type="component" value="Unassembled WGS sequence"/>
</dbReference>
<evidence type="ECO:0000313" key="3">
    <source>
        <dbReference type="Proteomes" id="UP000323386"/>
    </source>
</evidence>
<evidence type="ECO:0000313" key="2">
    <source>
        <dbReference type="EMBL" id="SPO38719.1"/>
    </source>
</evidence>
<dbReference type="PANTHER" id="PTHR45033">
    <property type="match status" value="1"/>
</dbReference>
<dbReference type="OrthoDB" id="9930022at2759"/>
<name>A0A5C3F5M4_9BASI</name>
<dbReference type="InterPro" id="IPR013149">
    <property type="entry name" value="ADH-like_C"/>
</dbReference>
<sequence length="356" mass="38252">MPMPKTTKTYRLRSFDKDLGGLVLDDVPLPDALGETQVIATGTYPAPVAFPSGLVPLSDGAGEVLATGSRVETCKPGDRVVTHLCAEWTHGEIGNQMQQTALGGGKDGVFAQHVVLDQGNLLPIPSHMSYEEASTLPVAALTAYHCLFGFASTLQPGQAILVEGTGGVSLAALQLALAAGARPIVISSSDDKLQRCKQMGVAQSDLINYRTNPMWHDEVRRLTQGKGVDHTIEIGGRDTLVKATLATRPYGSVWVVGYMDDYKTPSSSTSELPDMAKAVLYSQAEVKGVMCGSYQLFQQFLAAHAVAHQRVESGLAKTNWLQPVVDQVFDFNDAKQAFETLRSGSFFGKIVVRVQQ</sequence>
<dbReference type="InterPro" id="IPR011032">
    <property type="entry name" value="GroES-like_sf"/>
</dbReference>
<feature type="domain" description="Enoyl reductase (ER)" evidence="1">
    <location>
        <begin position="17"/>
        <end position="352"/>
    </location>
</feature>
<keyword evidence="3" id="KW-1185">Reference proteome</keyword>
<gene>
    <name evidence="2" type="ORF">PSFLO_04198</name>
</gene>
<evidence type="ECO:0000259" key="1">
    <source>
        <dbReference type="SMART" id="SM00829"/>
    </source>
</evidence>